<keyword evidence="2" id="KW-0472">Membrane</keyword>
<feature type="transmembrane region" description="Helical" evidence="2">
    <location>
        <begin position="6"/>
        <end position="23"/>
    </location>
</feature>
<gene>
    <name evidence="3" type="ORF">IMCC3135_00655</name>
</gene>
<evidence type="ECO:0000313" key="4">
    <source>
        <dbReference type="Proteomes" id="UP000250079"/>
    </source>
</evidence>
<feature type="transmembrane region" description="Helical" evidence="2">
    <location>
        <begin position="78"/>
        <end position="109"/>
    </location>
</feature>
<evidence type="ECO:0000256" key="2">
    <source>
        <dbReference type="SAM" id="Phobius"/>
    </source>
</evidence>
<dbReference type="AlphaFoldDB" id="A0A2Z2NRT9"/>
<keyword evidence="2" id="KW-1133">Transmembrane helix</keyword>
<keyword evidence="4" id="KW-1185">Reference proteome</keyword>
<reference evidence="3 4" key="1">
    <citation type="submission" date="2016-12" db="EMBL/GenBank/DDBJ databases">
        <authorList>
            <person name="Song W.-J."/>
            <person name="Kurnit D.M."/>
        </authorList>
    </citation>
    <scope>NUCLEOTIDE SEQUENCE [LARGE SCALE GENOMIC DNA]</scope>
    <source>
        <strain evidence="3 4">IMCC3135</strain>
    </source>
</reference>
<dbReference type="PANTHER" id="PTHR36838">
    <property type="entry name" value="AUXIN EFFLUX CARRIER FAMILY PROTEIN"/>
    <property type="match status" value="1"/>
</dbReference>
<dbReference type="Proteomes" id="UP000250079">
    <property type="component" value="Chromosome"/>
</dbReference>
<dbReference type="KEGG" id="gai:IMCC3135_00655"/>
<dbReference type="PANTHER" id="PTHR36838:SF4">
    <property type="entry name" value="AUXIN EFFLUX CARRIER FAMILY PROTEIN"/>
    <property type="match status" value="1"/>
</dbReference>
<keyword evidence="2" id="KW-0812">Transmembrane</keyword>
<dbReference type="RefSeq" id="WP_088915815.1">
    <property type="nucleotide sequence ID" value="NZ_CP018632.1"/>
</dbReference>
<feature type="transmembrane region" description="Helical" evidence="2">
    <location>
        <begin position="129"/>
        <end position="149"/>
    </location>
</feature>
<evidence type="ECO:0000313" key="3">
    <source>
        <dbReference type="EMBL" id="ASJ70257.1"/>
    </source>
</evidence>
<name>A0A2Z2NRT9_9GAMM</name>
<organism evidence="3 4">
    <name type="scientific">Granulosicoccus antarcticus IMCC3135</name>
    <dbReference type="NCBI Taxonomy" id="1192854"/>
    <lineage>
        <taxon>Bacteria</taxon>
        <taxon>Pseudomonadati</taxon>
        <taxon>Pseudomonadota</taxon>
        <taxon>Gammaproteobacteria</taxon>
        <taxon>Chromatiales</taxon>
        <taxon>Granulosicoccaceae</taxon>
        <taxon>Granulosicoccus</taxon>
    </lineage>
</organism>
<sequence>MLSLGIDWLCYYLFYPALLFMAASQRPIELDSFLLIGLLACVLVTAGLLLALCVRTLGNDTRSDKAGVSQNAWRFNTALGFVAVTALPAEAVGIMAIIVGLAIPIANLYAVLAMTNGLSHSRWQKLGEIALNPFLLASLLGVIVGLMGTSPPILVSSFLDRLADAAIPVVLLSLGAALRQSAW</sequence>
<keyword evidence="1" id="KW-0813">Transport</keyword>
<protein>
    <submittedName>
        <fullName evidence="3">Uncharacterized protein</fullName>
    </submittedName>
</protein>
<evidence type="ECO:0000256" key="1">
    <source>
        <dbReference type="ARBA" id="ARBA00022448"/>
    </source>
</evidence>
<dbReference type="EMBL" id="CP018632">
    <property type="protein sequence ID" value="ASJ70257.1"/>
    <property type="molecule type" value="Genomic_DNA"/>
</dbReference>
<feature type="transmembrane region" description="Helical" evidence="2">
    <location>
        <begin position="35"/>
        <end position="58"/>
    </location>
</feature>
<dbReference type="OrthoDB" id="9805563at2"/>
<proteinExistence type="predicted"/>
<accession>A0A2Z2NRT9</accession>